<organism evidence="2 3">
    <name type="scientific">Hydnum rufescens UP504</name>
    <dbReference type="NCBI Taxonomy" id="1448309"/>
    <lineage>
        <taxon>Eukaryota</taxon>
        <taxon>Fungi</taxon>
        <taxon>Dikarya</taxon>
        <taxon>Basidiomycota</taxon>
        <taxon>Agaricomycotina</taxon>
        <taxon>Agaricomycetes</taxon>
        <taxon>Cantharellales</taxon>
        <taxon>Hydnaceae</taxon>
        <taxon>Hydnum</taxon>
    </lineage>
</organism>
<reference evidence="2" key="1">
    <citation type="journal article" date="2020" name="Nat. Commun.">
        <title>Large-scale genome sequencing of mycorrhizal fungi provides insights into the early evolution of symbiotic traits.</title>
        <authorList>
            <person name="Miyauchi S."/>
            <person name="Kiss E."/>
            <person name="Kuo A."/>
            <person name="Drula E."/>
            <person name="Kohler A."/>
            <person name="Sanchez-Garcia M."/>
            <person name="Morin E."/>
            <person name="Andreopoulos B."/>
            <person name="Barry K.W."/>
            <person name="Bonito G."/>
            <person name="Buee M."/>
            <person name="Carver A."/>
            <person name="Chen C."/>
            <person name="Cichocki N."/>
            <person name="Clum A."/>
            <person name="Culley D."/>
            <person name="Crous P.W."/>
            <person name="Fauchery L."/>
            <person name="Girlanda M."/>
            <person name="Hayes R.D."/>
            <person name="Keri Z."/>
            <person name="LaButti K."/>
            <person name="Lipzen A."/>
            <person name="Lombard V."/>
            <person name="Magnuson J."/>
            <person name="Maillard F."/>
            <person name="Murat C."/>
            <person name="Nolan M."/>
            <person name="Ohm R.A."/>
            <person name="Pangilinan J."/>
            <person name="Pereira M.F."/>
            <person name="Perotto S."/>
            <person name="Peter M."/>
            <person name="Pfister S."/>
            <person name="Riley R."/>
            <person name="Sitrit Y."/>
            <person name="Stielow J.B."/>
            <person name="Szollosi G."/>
            <person name="Zifcakova L."/>
            <person name="Stursova M."/>
            <person name="Spatafora J.W."/>
            <person name="Tedersoo L."/>
            <person name="Vaario L.M."/>
            <person name="Yamada A."/>
            <person name="Yan M."/>
            <person name="Wang P."/>
            <person name="Xu J."/>
            <person name="Bruns T."/>
            <person name="Baldrian P."/>
            <person name="Vilgalys R."/>
            <person name="Dunand C."/>
            <person name="Henrissat B."/>
            <person name="Grigoriev I.V."/>
            <person name="Hibbett D."/>
            <person name="Nagy L.G."/>
            <person name="Martin F.M."/>
        </authorList>
    </citation>
    <scope>NUCLEOTIDE SEQUENCE</scope>
    <source>
        <strain evidence="2">UP504</strain>
    </source>
</reference>
<feature type="domain" description="Helicase ATP-binding" evidence="1">
    <location>
        <begin position="1"/>
        <end position="180"/>
    </location>
</feature>
<dbReference type="Pfam" id="PF00270">
    <property type="entry name" value="DEAD"/>
    <property type="match status" value="1"/>
</dbReference>
<dbReference type="InterPro" id="IPR014001">
    <property type="entry name" value="Helicase_ATP-bd"/>
</dbReference>
<comment type="caution">
    <text evidence="2">The sequence shown here is derived from an EMBL/GenBank/DDBJ whole genome shotgun (WGS) entry which is preliminary data.</text>
</comment>
<protein>
    <recommendedName>
        <fullName evidence="1">Helicase ATP-binding domain-containing protein</fullName>
    </recommendedName>
</protein>
<evidence type="ECO:0000313" key="2">
    <source>
        <dbReference type="EMBL" id="KAF9511071.1"/>
    </source>
</evidence>
<proteinExistence type="predicted"/>
<dbReference type="AlphaFoldDB" id="A0A9P6DQG5"/>
<name>A0A9P6DQG5_9AGAM</name>
<dbReference type="PROSITE" id="PS51192">
    <property type="entry name" value="HELICASE_ATP_BIND_1"/>
    <property type="match status" value="1"/>
</dbReference>
<dbReference type="GO" id="GO:0003676">
    <property type="term" value="F:nucleic acid binding"/>
    <property type="evidence" value="ECO:0007669"/>
    <property type="project" value="InterPro"/>
</dbReference>
<dbReference type="EMBL" id="MU129006">
    <property type="protein sequence ID" value="KAF9511071.1"/>
    <property type="molecule type" value="Genomic_DNA"/>
</dbReference>
<dbReference type="InterPro" id="IPR027417">
    <property type="entry name" value="P-loop_NTPase"/>
</dbReference>
<gene>
    <name evidence="2" type="ORF">BS47DRAFT_1364138</name>
</gene>
<sequence length="268" mass="29726">MDLIFIAATGSGKTLIIAMWMLLHPDKCIVTISPLKELQRGQASGNILHLGCMEFLTCFLKVKDLEAFGLKSIAINKDMTRNTAFWNPAALLKPEGPFSILLNDPVFRECIGLFVVDEVHNIDCWGCSHMGNPLFQPEWNQLGTALSELFASPRILALTATAPPSVVPHIVSGLNLHLDTHIIFLPSGWEYQEYIWEDFALGKVLLLVATSSAGTGCNAKITCNTYQTMSIWKMTTLMVIGVEGWFSLITMALLKHKWWLQDGSAVMD</sequence>
<keyword evidence="3" id="KW-1185">Reference proteome</keyword>
<evidence type="ECO:0000313" key="3">
    <source>
        <dbReference type="Proteomes" id="UP000886523"/>
    </source>
</evidence>
<dbReference type="Gene3D" id="3.40.50.300">
    <property type="entry name" value="P-loop containing nucleotide triphosphate hydrolases"/>
    <property type="match status" value="1"/>
</dbReference>
<accession>A0A9P6DQG5</accession>
<dbReference type="InterPro" id="IPR011545">
    <property type="entry name" value="DEAD/DEAH_box_helicase_dom"/>
</dbReference>
<dbReference type="Proteomes" id="UP000886523">
    <property type="component" value="Unassembled WGS sequence"/>
</dbReference>
<dbReference type="OrthoDB" id="5952536at2759"/>
<dbReference type="GO" id="GO:0005524">
    <property type="term" value="F:ATP binding"/>
    <property type="evidence" value="ECO:0007669"/>
    <property type="project" value="InterPro"/>
</dbReference>
<dbReference type="SUPFAM" id="SSF52540">
    <property type="entry name" value="P-loop containing nucleoside triphosphate hydrolases"/>
    <property type="match status" value="1"/>
</dbReference>
<evidence type="ECO:0000259" key="1">
    <source>
        <dbReference type="PROSITE" id="PS51192"/>
    </source>
</evidence>